<accession>A0ABU8WBY2</accession>
<dbReference type="PANTHER" id="PTHR33055">
    <property type="entry name" value="TRANSPOSASE FOR INSERTION SEQUENCE ELEMENT IS1111A"/>
    <property type="match status" value="1"/>
</dbReference>
<dbReference type="InterPro" id="IPR047650">
    <property type="entry name" value="Transpos_IS110"/>
</dbReference>
<keyword evidence="5" id="KW-1185">Reference proteome</keyword>
<dbReference type="Proteomes" id="UP001363010">
    <property type="component" value="Unassembled WGS sequence"/>
</dbReference>
<evidence type="ECO:0000259" key="3">
    <source>
        <dbReference type="Pfam" id="PF02371"/>
    </source>
</evidence>
<dbReference type="EMBL" id="JBBKZV010000041">
    <property type="protein sequence ID" value="MEJ8826791.1"/>
    <property type="molecule type" value="Genomic_DNA"/>
</dbReference>
<protein>
    <submittedName>
        <fullName evidence="4">IS110 family transposase</fullName>
    </submittedName>
</protein>
<dbReference type="Pfam" id="PF01548">
    <property type="entry name" value="DEDD_Tnp_IS110"/>
    <property type="match status" value="1"/>
</dbReference>
<sequence>MDERIKYFVGLDAHKDSVSVAACEASREPARFVGTIGPDVRVLLKLLAKAGDPAQVSVVYEAGPTGYGLYRELCRRGYRCEIVAPSLIPRRPGDRVKNDRRDCARLAELSRAGELKAIWVPDEAHEAMRNLSRAREDAVGMRLKARQQLKAFLLRQARRYPGKTSWTKSHERWIADQRFDHEADRIALAEYQLAVQAAEQRVQRLTIALTKATQEWRFEPVVAALRALRGIDTVSAIGLVAEIGDIDRFSSARQLMGYLGLVPSEHSSGNSIHRGSITKTGNAHARRLLTEAAWSYRFPARLSRNLRDRSESVPEVVRDHAWKAQVRLCSRYAHLSSRGVQVNKVCVAVARELAGFVWAIAHQASPATSSIH</sequence>
<feature type="domain" description="Transposase IS110-like N-terminal" evidence="2">
    <location>
        <begin position="9"/>
        <end position="154"/>
    </location>
</feature>
<proteinExistence type="predicted"/>
<organism evidence="4 5">
    <name type="scientific">Variovorax humicola</name>
    <dbReference type="NCBI Taxonomy" id="1769758"/>
    <lineage>
        <taxon>Bacteria</taxon>
        <taxon>Pseudomonadati</taxon>
        <taxon>Pseudomonadota</taxon>
        <taxon>Betaproteobacteria</taxon>
        <taxon>Burkholderiales</taxon>
        <taxon>Comamonadaceae</taxon>
        <taxon>Variovorax</taxon>
    </lineage>
</organism>
<gene>
    <name evidence="4" type="ORF">WKW80_33105</name>
</gene>
<keyword evidence="1" id="KW-0175">Coiled coil</keyword>
<reference evidence="4 5" key="1">
    <citation type="submission" date="2024-03" db="EMBL/GenBank/DDBJ databases">
        <title>Novel species of the genus Variovorax.</title>
        <authorList>
            <person name="Liu Q."/>
            <person name="Xin Y.-H."/>
        </authorList>
    </citation>
    <scope>NUCLEOTIDE SEQUENCE [LARGE SCALE GENOMIC DNA]</scope>
    <source>
        <strain evidence="4 5">KACC 18501</strain>
    </source>
</reference>
<dbReference type="Pfam" id="PF02371">
    <property type="entry name" value="Transposase_20"/>
    <property type="match status" value="1"/>
</dbReference>
<evidence type="ECO:0000313" key="4">
    <source>
        <dbReference type="EMBL" id="MEJ8826791.1"/>
    </source>
</evidence>
<dbReference type="InterPro" id="IPR003346">
    <property type="entry name" value="Transposase_20"/>
</dbReference>
<dbReference type="RefSeq" id="WP_340367826.1">
    <property type="nucleotide sequence ID" value="NZ_JBBKZV010000041.1"/>
</dbReference>
<dbReference type="PANTHER" id="PTHR33055:SF3">
    <property type="entry name" value="PUTATIVE TRANSPOSASE FOR IS117-RELATED"/>
    <property type="match status" value="1"/>
</dbReference>
<comment type="caution">
    <text evidence="4">The sequence shown here is derived from an EMBL/GenBank/DDBJ whole genome shotgun (WGS) entry which is preliminary data.</text>
</comment>
<name>A0ABU8WBY2_9BURK</name>
<evidence type="ECO:0000256" key="1">
    <source>
        <dbReference type="SAM" id="Coils"/>
    </source>
</evidence>
<dbReference type="InterPro" id="IPR002525">
    <property type="entry name" value="Transp_IS110-like_N"/>
</dbReference>
<evidence type="ECO:0000259" key="2">
    <source>
        <dbReference type="Pfam" id="PF01548"/>
    </source>
</evidence>
<feature type="domain" description="Transposase IS116/IS110/IS902 C-terminal" evidence="3">
    <location>
        <begin position="224"/>
        <end position="296"/>
    </location>
</feature>
<dbReference type="NCBIfam" id="NF033542">
    <property type="entry name" value="transpos_IS110"/>
    <property type="match status" value="1"/>
</dbReference>
<feature type="coiled-coil region" evidence="1">
    <location>
        <begin position="188"/>
        <end position="215"/>
    </location>
</feature>
<evidence type="ECO:0000313" key="5">
    <source>
        <dbReference type="Proteomes" id="UP001363010"/>
    </source>
</evidence>